<reference evidence="1 2" key="1">
    <citation type="submission" date="2020-04" db="EMBL/GenBank/DDBJ databases">
        <title>Perkinsus chesapeaki whole genome sequence.</title>
        <authorList>
            <person name="Bogema D.R."/>
        </authorList>
    </citation>
    <scope>NUCLEOTIDE SEQUENCE [LARGE SCALE GENOMIC DNA]</scope>
    <source>
        <strain evidence="1">ATCC PRA-425</strain>
    </source>
</reference>
<organism evidence="1 2">
    <name type="scientific">Perkinsus chesapeaki</name>
    <name type="common">Clam parasite</name>
    <name type="synonym">Perkinsus andrewsi</name>
    <dbReference type="NCBI Taxonomy" id="330153"/>
    <lineage>
        <taxon>Eukaryota</taxon>
        <taxon>Sar</taxon>
        <taxon>Alveolata</taxon>
        <taxon>Perkinsozoa</taxon>
        <taxon>Perkinsea</taxon>
        <taxon>Perkinsida</taxon>
        <taxon>Perkinsidae</taxon>
        <taxon>Perkinsus</taxon>
    </lineage>
</organism>
<evidence type="ECO:0000313" key="2">
    <source>
        <dbReference type="Proteomes" id="UP000591131"/>
    </source>
</evidence>
<comment type="caution">
    <text evidence="1">The sequence shown here is derived from an EMBL/GenBank/DDBJ whole genome shotgun (WGS) entry which is preliminary data.</text>
</comment>
<dbReference type="AlphaFoldDB" id="A0A7J6LQI1"/>
<evidence type="ECO:0000313" key="1">
    <source>
        <dbReference type="EMBL" id="KAF4661453.1"/>
    </source>
</evidence>
<accession>A0A7J6LQI1</accession>
<proteinExistence type="predicted"/>
<gene>
    <name evidence="1" type="ORF">FOL47_006663</name>
</gene>
<protein>
    <submittedName>
        <fullName evidence="1">Uncharacterized protein</fullName>
    </submittedName>
</protein>
<keyword evidence="2" id="KW-1185">Reference proteome</keyword>
<dbReference type="EMBL" id="JAAPAO010000377">
    <property type="protein sequence ID" value="KAF4661453.1"/>
    <property type="molecule type" value="Genomic_DNA"/>
</dbReference>
<sequence length="246" mass="27325">MCALGTIPNVQQKKIICSGGVSQAVDGDPTDPPSLAKFGGELNGPLRCAESVDLHREPLDEVIISDSFWYHLPSAPSYRIRVRRLRDDEFKDTEEQLFVFELDLKGAIKPTPNSPQSPNYSERLLSRLSEDDRALFYREVDGYLSRGWWLPKDQAERDDELNIPAITVFPVKSAKVGASTPIRPCCDARRFNAAAEPAGYLGADIASLTSRLLGAYSVGDSVFMLALASFGVIEFLRRILFLQYPP</sequence>
<name>A0A7J6LQI1_PERCH</name>
<dbReference type="Proteomes" id="UP000591131">
    <property type="component" value="Unassembled WGS sequence"/>
</dbReference>